<proteinExistence type="predicted"/>
<name>A0A1I4CW18_9PROT</name>
<protein>
    <submittedName>
        <fullName evidence="1">Uncharacterized protein</fullName>
    </submittedName>
</protein>
<reference evidence="1 2" key="1">
    <citation type="submission" date="2016-10" db="EMBL/GenBank/DDBJ databases">
        <authorList>
            <person name="de Groot N.N."/>
        </authorList>
    </citation>
    <scope>NUCLEOTIDE SEQUENCE [LARGE SCALE GENOMIC DNA]</scope>
    <source>
        <strain evidence="1 2">DSM 19981</strain>
    </source>
</reference>
<accession>A0A1I4CW18</accession>
<dbReference type="STRING" id="1123062.SAMN02745775_108238"/>
<dbReference type="OrthoDB" id="8222794at2"/>
<gene>
    <name evidence="1" type="ORF">SAMN02745775_108238</name>
</gene>
<keyword evidence="2" id="KW-1185">Reference proteome</keyword>
<dbReference type="RefSeq" id="WP_139226109.1">
    <property type="nucleotide sequence ID" value="NZ_FOSQ01000008.1"/>
</dbReference>
<sequence length="300" mass="31140">MTATPEPPPEGWTLPEAAAALFPGAWSAAWFPDDVTAARAVPGIQPAPSPWSQVPVDIIDTVAAAVLARGAIPAGLETVVAACRAYEAETAQRIAAALVRRAEQRAALPGSLAARLAGGAFKARGISPRNPLQPVDIPALAWGAAEIALGWEEATVRRGSKPYSSHISPPPAPGSVTLPGGITLRGVRVFAASPRVASPAEAPAVMPEMPAAPAPAPADNTSVISGRSGFVGRPTSQQLIEVEHTRRLASGEAKEKITHEAEYLSAWLATTHPDWPKATAKTIANNIGTAHRRGLQSRPK</sequence>
<dbReference type="EMBL" id="FOSQ01000008">
    <property type="protein sequence ID" value="SFK85075.1"/>
    <property type="molecule type" value="Genomic_DNA"/>
</dbReference>
<organism evidence="1 2">
    <name type="scientific">Falsiroseomonas stagni DSM 19981</name>
    <dbReference type="NCBI Taxonomy" id="1123062"/>
    <lineage>
        <taxon>Bacteria</taxon>
        <taxon>Pseudomonadati</taxon>
        <taxon>Pseudomonadota</taxon>
        <taxon>Alphaproteobacteria</taxon>
        <taxon>Acetobacterales</taxon>
        <taxon>Roseomonadaceae</taxon>
        <taxon>Falsiroseomonas</taxon>
    </lineage>
</organism>
<dbReference type="AlphaFoldDB" id="A0A1I4CW18"/>
<dbReference type="Proteomes" id="UP000199473">
    <property type="component" value="Unassembled WGS sequence"/>
</dbReference>
<evidence type="ECO:0000313" key="1">
    <source>
        <dbReference type="EMBL" id="SFK85075.1"/>
    </source>
</evidence>
<evidence type="ECO:0000313" key="2">
    <source>
        <dbReference type="Proteomes" id="UP000199473"/>
    </source>
</evidence>